<sequence>MLVFTISVQAQKINEIIFFQKSGRAIINLRIEDVFVSIDTDGKLLHLSESGNQSSTMEIEPNTRTFSVNADTDFDYPDKSLLSSSFNRKISYYNDFYDYQSGKLEKVNGVKFSYYSNFYDYQKGKIESIGNLSFSYYSDFYSYQSGKISTIDGIEFEYFNDFYPHKMGKLKSIKKNSKHIKITVVND</sequence>
<evidence type="ECO:0008006" key="3">
    <source>
        <dbReference type="Google" id="ProtNLM"/>
    </source>
</evidence>
<dbReference type="Proteomes" id="UP000620064">
    <property type="component" value="Unassembled WGS sequence"/>
</dbReference>
<protein>
    <recommendedName>
        <fullName evidence="3">Organic solvent tolerance-like N-terminal domain-containing protein</fullName>
    </recommendedName>
</protein>
<gene>
    <name evidence="1" type="ORF">GCM10010992_20550</name>
</gene>
<evidence type="ECO:0000313" key="1">
    <source>
        <dbReference type="EMBL" id="GGP05220.1"/>
    </source>
</evidence>
<name>A0ABQ2NJW0_9FLAO</name>
<proteinExistence type="predicted"/>
<keyword evidence="2" id="KW-1185">Reference proteome</keyword>
<organism evidence="1 2">
    <name type="scientific">Cloacibacterium rupense</name>
    <dbReference type="NCBI Taxonomy" id="517423"/>
    <lineage>
        <taxon>Bacteria</taxon>
        <taxon>Pseudomonadati</taxon>
        <taxon>Bacteroidota</taxon>
        <taxon>Flavobacteriia</taxon>
        <taxon>Flavobacteriales</taxon>
        <taxon>Weeksellaceae</taxon>
    </lineage>
</organism>
<reference evidence="2" key="1">
    <citation type="journal article" date="2019" name="Int. J. Syst. Evol. Microbiol.">
        <title>The Global Catalogue of Microorganisms (GCM) 10K type strain sequencing project: providing services to taxonomists for standard genome sequencing and annotation.</title>
        <authorList>
            <consortium name="The Broad Institute Genomics Platform"/>
            <consortium name="The Broad Institute Genome Sequencing Center for Infectious Disease"/>
            <person name="Wu L."/>
            <person name="Ma J."/>
        </authorList>
    </citation>
    <scope>NUCLEOTIDE SEQUENCE [LARGE SCALE GENOMIC DNA]</scope>
    <source>
        <strain evidence="2">CGMCC 1.7656</strain>
    </source>
</reference>
<evidence type="ECO:0000313" key="2">
    <source>
        <dbReference type="Proteomes" id="UP000620064"/>
    </source>
</evidence>
<dbReference type="EMBL" id="BMLV01000004">
    <property type="protein sequence ID" value="GGP05220.1"/>
    <property type="molecule type" value="Genomic_DNA"/>
</dbReference>
<comment type="caution">
    <text evidence="1">The sequence shown here is derived from an EMBL/GenBank/DDBJ whole genome shotgun (WGS) entry which is preliminary data.</text>
</comment>
<accession>A0ABQ2NJW0</accession>